<evidence type="ECO:0000256" key="1">
    <source>
        <dbReference type="SAM" id="MobiDB-lite"/>
    </source>
</evidence>
<protein>
    <submittedName>
        <fullName evidence="2">Uncharacterized protein</fullName>
    </submittedName>
</protein>
<feature type="compositionally biased region" description="Basic and acidic residues" evidence="1">
    <location>
        <begin position="233"/>
        <end position="244"/>
    </location>
</feature>
<dbReference type="EMBL" id="LAZR01028524">
    <property type="protein sequence ID" value="KKL62332.1"/>
    <property type="molecule type" value="Genomic_DNA"/>
</dbReference>
<name>A0A0F9GGP4_9ZZZZ</name>
<evidence type="ECO:0000313" key="2">
    <source>
        <dbReference type="EMBL" id="KKL62332.1"/>
    </source>
</evidence>
<accession>A0A0F9GGP4</accession>
<organism evidence="2">
    <name type="scientific">marine sediment metagenome</name>
    <dbReference type="NCBI Taxonomy" id="412755"/>
    <lineage>
        <taxon>unclassified sequences</taxon>
        <taxon>metagenomes</taxon>
        <taxon>ecological metagenomes</taxon>
    </lineage>
</organism>
<sequence length="300" mass="33684">IKFMENDATPRIAILISGGNLDPSSIESIEKFIDLQGRGVENASRVMVLQTERKMVGPQAGDAPKIDLVPLTIGIQDDASFLKYRAANNDEIKEVFGLSDLFYGMSRDINRAAAAVAKQVTNEQEFEPERKRIVHKLKHILLPELPFDTDLVTIKFGSPLINDLASLADGISKASAAGGLTPHDIREMAGREPYPRTPEYDWADYPMPIAQLFIPIGLFGTTDDVDDMPARQPENRQPKEKPEESPGEETEDDEEEDDDEQEKTLGPMGLAIKNMRNFRKNQENMMKRLIKETIKEMNKE</sequence>
<feature type="compositionally biased region" description="Acidic residues" evidence="1">
    <location>
        <begin position="245"/>
        <end position="261"/>
    </location>
</feature>
<feature type="region of interest" description="Disordered" evidence="1">
    <location>
        <begin position="221"/>
        <end position="284"/>
    </location>
</feature>
<proteinExistence type="predicted"/>
<gene>
    <name evidence="2" type="ORF">LCGC14_2186280</name>
</gene>
<feature type="non-terminal residue" evidence="2">
    <location>
        <position position="1"/>
    </location>
</feature>
<dbReference type="AlphaFoldDB" id="A0A0F9GGP4"/>
<comment type="caution">
    <text evidence="2">The sequence shown here is derived from an EMBL/GenBank/DDBJ whole genome shotgun (WGS) entry which is preliminary data.</text>
</comment>
<reference evidence="2" key="1">
    <citation type="journal article" date="2015" name="Nature">
        <title>Complex archaea that bridge the gap between prokaryotes and eukaryotes.</title>
        <authorList>
            <person name="Spang A."/>
            <person name="Saw J.H."/>
            <person name="Jorgensen S.L."/>
            <person name="Zaremba-Niedzwiedzka K."/>
            <person name="Martijn J."/>
            <person name="Lind A.E."/>
            <person name="van Eijk R."/>
            <person name="Schleper C."/>
            <person name="Guy L."/>
            <person name="Ettema T.J."/>
        </authorList>
    </citation>
    <scope>NUCLEOTIDE SEQUENCE</scope>
</reference>